<gene>
    <name evidence="2" type="ORF">ELAC_1755</name>
</gene>
<evidence type="ECO:0000259" key="1">
    <source>
        <dbReference type="Pfam" id="PF07287"/>
    </source>
</evidence>
<organism evidence="2 3">
    <name type="scientific">Estrella lausannensis</name>
    <dbReference type="NCBI Taxonomy" id="483423"/>
    <lineage>
        <taxon>Bacteria</taxon>
        <taxon>Pseudomonadati</taxon>
        <taxon>Chlamydiota</taxon>
        <taxon>Chlamydiia</taxon>
        <taxon>Parachlamydiales</taxon>
        <taxon>Candidatus Criblamydiaceae</taxon>
        <taxon>Estrella</taxon>
    </lineage>
</organism>
<dbReference type="RefSeq" id="WP_098038935.1">
    <property type="nucleotide sequence ID" value="NZ_CWGJ01000025.1"/>
</dbReference>
<dbReference type="AlphaFoldDB" id="A0A0H5DR87"/>
<dbReference type="EMBL" id="CWGJ01000025">
    <property type="protein sequence ID" value="CRX39082.1"/>
    <property type="molecule type" value="Genomic_DNA"/>
</dbReference>
<evidence type="ECO:0000313" key="3">
    <source>
        <dbReference type="Proteomes" id="UP000220251"/>
    </source>
</evidence>
<dbReference type="PANTHER" id="PTHR47708">
    <property type="match status" value="1"/>
</dbReference>
<protein>
    <recommendedName>
        <fullName evidence="1">Acyclic terpene utilisation N-terminal domain-containing protein</fullName>
    </recommendedName>
</protein>
<reference evidence="3" key="1">
    <citation type="submission" date="2015-06" db="EMBL/GenBank/DDBJ databases">
        <authorList>
            <person name="Bertelli C."/>
        </authorList>
    </citation>
    <scope>NUCLEOTIDE SEQUENCE [LARGE SCALE GENOMIC DNA]</scope>
    <source>
        <strain evidence="3">CRIB-30</strain>
    </source>
</reference>
<feature type="domain" description="Acyclic terpene utilisation N-terminal" evidence="1">
    <location>
        <begin position="4"/>
        <end position="442"/>
    </location>
</feature>
<dbReference type="Proteomes" id="UP000220251">
    <property type="component" value="Unassembled WGS sequence"/>
</dbReference>
<keyword evidence="3" id="KW-1185">Reference proteome</keyword>
<dbReference type="InterPro" id="IPR010839">
    <property type="entry name" value="AtuA_N"/>
</dbReference>
<accession>A0A0H5DR87</accession>
<dbReference type="OrthoDB" id="9763456at2"/>
<dbReference type="Pfam" id="PF07287">
    <property type="entry name" value="AtuA"/>
    <property type="match status" value="1"/>
</dbReference>
<dbReference type="PANTHER" id="PTHR47708:SF2">
    <property type="entry name" value="SI:CH73-132F6.5"/>
    <property type="match status" value="1"/>
</dbReference>
<proteinExistence type="predicted"/>
<name>A0A0H5DR87_9BACT</name>
<sequence>MKKIKIANAHGFLGDRQTAAKDLLTRAQDIDFITFDFLAELSMSIMALEKKKGRPAYAKDFPSIIQSLVPFWNQGLNFKVVANAGGLDPKGCAEAVREALQEASARPLNIAYILGDDVLELLQTASDEEFPSLDRDETIAPYRERLVSANAYIGSDAIKEALDAGADIVVAGRVADPSLTVGPCLHAFQWSNTDLDKIAQATVAGHLIECGTQVTGGISTKWLDIEDPTHMGFPIAVIHEDGLFSITKPEGTGGLVSVEIVKEQLLYEIGDPDLYISPDLTVSFTCIEAEETAKNCVEVRGAKGRQPTDSYKVVATYQAGFRAEAMLVIFGDQAFRKGRKLGQVLLERVREQGFEFDDAVIECLGSGEAAPGRKDFSVPEIVLRIAVRGSEDALQCFAKEIAPLVTSGPQGVAGYASGRPKIRPVFQHYPTLISKEKVQTTIYFISSEGL</sequence>
<evidence type="ECO:0000313" key="2">
    <source>
        <dbReference type="EMBL" id="CRX39082.1"/>
    </source>
</evidence>